<evidence type="ECO:0000256" key="7">
    <source>
        <dbReference type="ARBA" id="ARBA00023242"/>
    </source>
</evidence>
<keyword evidence="8" id="KW-0687">Ribonucleoprotein</keyword>
<dbReference type="InterPro" id="IPR047575">
    <property type="entry name" value="Sm"/>
</dbReference>
<comment type="caution">
    <text evidence="10">The sequence shown here is derived from an EMBL/GenBank/DDBJ whole genome shotgun (WGS) entry which is preliminary data.</text>
</comment>
<comment type="similarity">
    <text evidence="2">Belongs to the snRNP Sm proteins family.</text>
</comment>
<keyword evidence="3" id="KW-0507">mRNA processing</keyword>
<evidence type="ECO:0000256" key="6">
    <source>
        <dbReference type="ARBA" id="ARBA00023187"/>
    </source>
</evidence>
<dbReference type="CDD" id="cd01723">
    <property type="entry name" value="LSm4"/>
    <property type="match status" value="1"/>
</dbReference>
<dbReference type="Pfam" id="PF01423">
    <property type="entry name" value="LSM"/>
    <property type="match status" value="1"/>
</dbReference>
<dbReference type="InterPro" id="IPR010920">
    <property type="entry name" value="LSM_dom_sf"/>
</dbReference>
<feature type="domain" description="Sm" evidence="9">
    <location>
        <begin position="2"/>
        <end position="75"/>
    </location>
</feature>
<reference evidence="11" key="1">
    <citation type="journal article" date="2015" name="PLoS Genet.">
        <title>Genome Sequence and Transcriptome Analyses of Chrysochromulina tobin: Metabolic Tools for Enhanced Algal Fitness in the Prominent Order Prymnesiales (Haptophyceae).</title>
        <authorList>
            <person name="Hovde B.T."/>
            <person name="Deodato C.R."/>
            <person name="Hunsperger H.M."/>
            <person name="Ryken S.A."/>
            <person name="Yost W."/>
            <person name="Jha R.K."/>
            <person name="Patterson J."/>
            <person name="Monnat R.J. Jr."/>
            <person name="Barlow S.B."/>
            <person name="Starkenburg S.R."/>
            <person name="Cattolico R.A."/>
        </authorList>
    </citation>
    <scope>NUCLEOTIDE SEQUENCE</scope>
    <source>
        <strain evidence="11">CCMP291</strain>
    </source>
</reference>
<dbReference type="InterPro" id="IPR027141">
    <property type="entry name" value="LSm4/Sm_D1/D3"/>
</dbReference>
<dbReference type="InterPro" id="IPR034101">
    <property type="entry name" value="Lsm4"/>
</dbReference>
<dbReference type="GO" id="GO:0000956">
    <property type="term" value="P:nuclear-transcribed mRNA catabolic process"/>
    <property type="evidence" value="ECO:0007669"/>
    <property type="project" value="InterPro"/>
</dbReference>
<proteinExistence type="inferred from homology"/>
<accession>A0A0M0JAW3</accession>
<evidence type="ECO:0000256" key="5">
    <source>
        <dbReference type="ARBA" id="ARBA00022884"/>
    </source>
</evidence>
<comment type="subcellular location">
    <subcellularLocation>
        <location evidence="1">Nucleus</location>
    </subcellularLocation>
</comment>
<dbReference type="InterPro" id="IPR001163">
    <property type="entry name" value="Sm_dom_euk/arc"/>
</dbReference>
<dbReference type="PANTHER" id="PTHR23338">
    <property type="entry name" value="SMALL NUCLEAR RIBONUCLEOPROTEIN SM"/>
    <property type="match status" value="1"/>
</dbReference>
<evidence type="ECO:0000313" key="11">
    <source>
        <dbReference type="Proteomes" id="UP000037460"/>
    </source>
</evidence>
<dbReference type="Proteomes" id="UP000037460">
    <property type="component" value="Unassembled WGS sequence"/>
</dbReference>
<dbReference type="SUPFAM" id="SSF50182">
    <property type="entry name" value="Sm-like ribonucleoproteins"/>
    <property type="match status" value="1"/>
</dbReference>
<gene>
    <name evidence="10" type="ORF">Ctob_002367</name>
</gene>
<dbReference type="GO" id="GO:0000398">
    <property type="term" value="P:mRNA splicing, via spliceosome"/>
    <property type="evidence" value="ECO:0007669"/>
    <property type="project" value="InterPro"/>
</dbReference>
<dbReference type="SMART" id="SM00651">
    <property type="entry name" value="Sm"/>
    <property type="match status" value="1"/>
</dbReference>
<evidence type="ECO:0000313" key="10">
    <source>
        <dbReference type="EMBL" id="KOO23477.1"/>
    </source>
</evidence>
<evidence type="ECO:0000256" key="8">
    <source>
        <dbReference type="ARBA" id="ARBA00023274"/>
    </source>
</evidence>
<evidence type="ECO:0000259" key="9">
    <source>
        <dbReference type="PROSITE" id="PS52002"/>
    </source>
</evidence>
<keyword evidence="7" id="KW-0539">Nucleus</keyword>
<dbReference type="GO" id="GO:0003723">
    <property type="term" value="F:RNA binding"/>
    <property type="evidence" value="ECO:0007669"/>
    <property type="project" value="UniProtKB-KW"/>
</dbReference>
<dbReference type="EMBL" id="JWZX01003188">
    <property type="protein sequence ID" value="KOO23477.1"/>
    <property type="molecule type" value="Genomic_DNA"/>
</dbReference>
<keyword evidence="11" id="KW-1185">Reference proteome</keyword>
<evidence type="ECO:0000256" key="3">
    <source>
        <dbReference type="ARBA" id="ARBA00022664"/>
    </source>
</evidence>
<dbReference type="AlphaFoldDB" id="A0A0M0JAW3"/>
<keyword evidence="4" id="KW-0747">Spliceosome</keyword>
<keyword evidence="6" id="KW-0508">mRNA splicing</keyword>
<sequence>MLPLSLLRTAAGHPMLVELKNGETYNGELVACDNWMNISLRGVICTSRDGDRFWKLAEVTIRGNNIKYLRIPEEVIDMVPVEEETRGLSPVVIDLGRKQGRFGMMGSRGGFLPREALGSTKGSFGAMLKSEGDDEASVRANIDFCGFLAESEHAMYVGVPSNASVCTGMCVGIDVIHDVKVTGMRRSASGAWALTVSGGGASAVESEDFAAVVIASHDASLAASAVQVAASDADVQVAGRLEELARRFQQQRQERTEPCFTWSGFFPVGFSACVPLDAAVAPSSHVISFVARDASKPGRPVTRACDGGEGELWTAVSTASFAQSILARAPSTDPGDSGRGSEAATVAAQAMSQELARLFAPYFGDELGRVPQPLAAAAKRWGAGFAKGTCELKESAVTLEPWRLAVAGDYLQVHASPIEAAAVSGLDAGPVTDW</sequence>
<evidence type="ECO:0000256" key="1">
    <source>
        <dbReference type="ARBA" id="ARBA00004123"/>
    </source>
</evidence>
<protein>
    <submittedName>
        <fullName evidence="10">U6 snRNA-associated sm-like protein lsm4</fullName>
    </submittedName>
</protein>
<evidence type="ECO:0000256" key="2">
    <source>
        <dbReference type="ARBA" id="ARBA00006850"/>
    </source>
</evidence>
<organism evidence="10 11">
    <name type="scientific">Chrysochromulina tobinii</name>
    <dbReference type="NCBI Taxonomy" id="1460289"/>
    <lineage>
        <taxon>Eukaryota</taxon>
        <taxon>Haptista</taxon>
        <taxon>Haptophyta</taxon>
        <taxon>Prymnesiophyceae</taxon>
        <taxon>Prymnesiales</taxon>
        <taxon>Chrysochromulinaceae</taxon>
        <taxon>Chrysochromulina</taxon>
    </lineage>
</organism>
<dbReference type="GO" id="GO:0005681">
    <property type="term" value="C:spliceosomal complex"/>
    <property type="evidence" value="ECO:0007669"/>
    <property type="project" value="UniProtKB-KW"/>
</dbReference>
<dbReference type="OrthoDB" id="747253at2759"/>
<dbReference type="Gene3D" id="2.30.30.100">
    <property type="match status" value="1"/>
</dbReference>
<name>A0A0M0JAW3_9EUKA</name>
<dbReference type="PROSITE" id="PS52002">
    <property type="entry name" value="SM"/>
    <property type="match status" value="1"/>
</dbReference>
<evidence type="ECO:0000256" key="4">
    <source>
        <dbReference type="ARBA" id="ARBA00022728"/>
    </source>
</evidence>
<dbReference type="Gene3D" id="3.90.660.10">
    <property type="match status" value="1"/>
</dbReference>
<keyword evidence="5" id="KW-0694">RNA-binding</keyword>